<dbReference type="AlphaFoldDB" id="W6MA46"/>
<evidence type="ECO:0000259" key="4">
    <source>
        <dbReference type="Pfam" id="PF06761"/>
    </source>
</evidence>
<feature type="domain" description="Type VI secretion system component TssM1 N-terminal" evidence="5">
    <location>
        <begin position="218"/>
        <end position="476"/>
    </location>
</feature>
<dbReference type="PANTHER" id="PTHR36153">
    <property type="entry name" value="INNER MEMBRANE PROTEIN-RELATED"/>
    <property type="match status" value="1"/>
</dbReference>
<protein>
    <submittedName>
        <fullName evidence="6">Type VI secretion protein IcmF</fullName>
    </submittedName>
</protein>
<keyword evidence="7" id="KW-1185">Reference proteome</keyword>
<feature type="transmembrane region" description="Helical" evidence="2">
    <location>
        <begin position="45"/>
        <end position="67"/>
    </location>
</feature>
<dbReference type="InterPro" id="IPR053156">
    <property type="entry name" value="T6SS_TssM-like"/>
</dbReference>
<organism evidence="6 7">
    <name type="scientific">Candidatus Competibacter denitrificans Run_A_D11</name>
    <dbReference type="NCBI Taxonomy" id="1400863"/>
    <lineage>
        <taxon>Bacteria</taxon>
        <taxon>Pseudomonadati</taxon>
        <taxon>Pseudomonadota</taxon>
        <taxon>Gammaproteobacteria</taxon>
        <taxon>Candidatus Competibacteraceae</taxon>
        <taxon>Candidatus Competibacter</taxon>
    </lineage>
</organism>
<dbReference type="InterPro" id="IPR017731">
    <property type="entry name" value="TssM1-like"/>
</dbReference>
<name>W6MA46_9GAMM</name>
<dbReference type="SUPFAM" id="SSF52540">
    <property type="entry name" value="P-loop containing nucleoside triphosphate hydrolases"/>
    <property type="match status" value="1"/>
</dbReference>
<evidence type="ECO:0000259" key="3">
    <source>
        <dbReference type="Pfam" id="PF06744"/>
    </source>
</evidence>
<dbReference type="Pfam" id="PF14331">
    <property type="entry name" value="IcmF-related_N"/>
    <property type="match status" value="1"/>
</dbReference>
<reference evidence="6" key="2">
    <citation type="submission" date="2014-03" db="EMBL/GenBank/DDBJ databases">
        <title>Candidatus Competibacter-lineage genomes retrieved from metagenomes reveal functional metabolic diversity.</title>
        <authorList>
            <person name="McIlroy S.J."/>
            <person name="Albertsen M."/>
            <person name="Andresen E.K."/>
            <person name="Saunders A.M."/>
            <person name="Kristiansen R."/>
            <person name="Stokholm-Bjerregaard M."/>
            <person name="Nielsen K.L."/>
            <person name="Nielsen P.H."/>
        </authorList>
    </citation>
    <scope>NUCLEOTIDE SEQUENCE</scope>
    <source>
        <strain evidence="6">Run_A_D11</strain>
    </source>
</reference>
<keyword evidence="2" id="KW-0812">Transmembrane</keyword>
<dbReference type="Pfam" id="PF06744">
    <property type="entry name" value="IcmF_C"/>
    <property type="match status" value="1"/>
</dbReference>
<comment type="caution">
    <text evidence="6">The sequence shown here is derived from an EMBL/GenBank/DDBJ whole genome shotgun (WGS) entry which is preliminary data.</text>
</comment>
<feature type="region of interest" description="Disordered" evidence="1">
    <location>
        <begin position="833"/>
        <end position="854"/>
    </location>
</feature>
<evidence type="ECO:0000259" key="5">
    <source>
        <dbReference type="Pfam" id="PF14331"/>
    </source>
</evidence>
<evidence type="ECO:0000313" key="7">
    <source>
        <dbReference type="Proteomes" id="UP000035760"/>
    </source>
</evidence>
<dbReference type="OrthoDB" id="9758229at2"/>
<dbReference type="PANTHER" id="PTHR36153:SF1">
    <property type="entry name" value="TYPE VI SECRETION SYSTEM COMPONENT TSSM1"/>
    <property type="match status" value="1"/>
</dbReference>
<dbReference type="EMBL" id="CBTJ020000041">
    <property type="protein sequence ID" value="CDI02690.1"/>
    <property type="molecule type" value="Genomic_DNA"/>
</dbReference>
<feature type="region of interest" description="Disordered" evidence="1">
    <location>
        <begin position="699"/>
        <end position="720"/>
    </location>
</feature>
<feature type="transmembrane region" description="Helical" evidence="2">
    <location>
        <begin position="12"/>
        <end position="33"/>
    </location>
</feature>
<sequence>MKKILNFLKNPWLIGITGFLAVGALIWYLGPLISVAGSSPLATDLGRVATILAFGGSMAIYKVVYYVQTLRSNRDMLADLAGQAGQAGQSGGGGAGSADDSAAREQQQKKKEQEAASAEEISTLKQGLDEALGVLKKTRLGGKTGRGQYLYQLPWYIIIGPPGSGKTTALINSGLRFPLGAGKVRGVGGTRNCDWWFTDEAVLLDTAGRYTTQDSHEEVDRAAWRGFLDLLKKHRRRRPINGAFVAISLADLMQKREDERAADALAIKQRIQELHEHFGIRFPIYVLFTKADLIAGFIEFFNDLGKEERDQVWGMTFPMDDPADTDGVIQYFRGEFDLLEQRLNDRLVERLQNERDPPRRDLIYTFPQQFGSLKQVAEQFLQAVFRPSRFEERVLLRGVYLTSGTQEGTPIDRLMSALATTFGLRRQALSTFSGKGRSYFITRLLRDVIFPEAEIAGANLRVERWRAWIQRGAYAGALLITIAAALLWLTSYARNEMYVRAVEKQRVEVNKQIQALSADQTDPAAALPLLDVARAIPGGYGERDTGKPWLMGFGLYQGDKLGGEALAIYQRLLSQAFLPRIILRLEERLRQNTNNPGYLYDTLKIYLMMDDTEHFDANAVKAWLEQEWQTNLPRTVDREQRDHLNAHLAALLEQAPLKSPIALDNTLIQSVRALLNQVPLAQRVYERVKHNQRTAGNLPEIGLTSAAGPDTPRVFDRKSGQPLNGGVSGLYTYNGYYQFFLTETPKLVERLADESWILGPAARIANTPADRQQIADGVCRLYWADYVRLWQDLLSDIKIKEFDSPEAALDILQVLSSPTSPLRTLFQTIARETALDRPPAPAPPDASKPPADRSLTDKIAGILGDNPDPAAQNKPLNCGIEPRLVGLNTQYGREITGPEGTIPALDKTLSAVNDLYGHMNAIGRARESSPDGKVPDNLKTQFGTVVSQLQADAARKPPPFNLLLNKLAQDSADIVRSLRDRLNAGWKAAQIAAFFQDNLNNRYPLVRSSISWAGGGPSGGTGSAVPPNSIKWTMDSTVTTISPPTVQGPPDATLAAFGRFFGPNGLLDGFFKQHLQPYVDTSQGAWRWRGPTGPEQSVPPEILQIFQRAAAVRDSLFAGGGQTPTIRFQLTPVEMGGDAGQVVIAPDGQTLAYTAGQAPRTVNVQWTGAAGQAKLEMQSAGTNPAQYTETGPWAWFKLLDKARMEPLSTGQFRVTFQLGGRQAVYDLRTAGANNPFRLRELENFRCPEQL</sequence>
<gene>
    <name evidence="6" type="ORF">BN873_340066</name>
</gene>
<dbReference type="RefSeq" id="WP_048673123.1">
    <property type="nucleotide sequence ID" value="NZ_CBTJ020000041.1"/>
</dbReference>
<evidence type="ECO:0000256" key="2">
    <source>
        <dbReference type="SAM" id="Phobius"/>
    </source>
</evidence>
<evidence type="ECO:0000256" key="1">
    <source>
        <dbReference type="SAM" id="MobiDB-lite"/>
    </source>
</evidence>
<feature type="domain" description="IcmF-related" evidence="4">
    <location>
        <begin position="527"/>
        <end position="833"/>
    </location>
</feature>
<dbReference type="Pfam" id="PF06761">
    <property type="entry name" value="IcmF-related"/>
    <property type="match status" value="1"/>
</dbReference>
<reference evidence="6" key="1">
    <citation type="submission" date="2013-07" db="EMBL/GenBank/DDBJ databases">
        <authorList>
            <person name="McIlroy S."/>
        </authorList>
    </citation>
    <scope>NUCLEOTIDE SEQUENCE [LARGE SCALE GENOMIC DNA]</scope>
    <source>
        <strain evidence="6">Run_A_D11</strain>
    </source>
</reference>
<evidence type="ECO:0000313" key="6">
    <source>
        <dbReference type="EMBL" id="CDI02690.1"/>
    </source>
</evidence>
<feature type="compositionally biased region" description="Pro residues" evidence="1">
    <location>
        <begin position="838"/>
        <end position="847"/>
    </location>
</feature>
<dbReference type="NCBIfam" id="TIGR03348">
    <property type="entry name" value="VI_IcmF"/>
    <property type="match status" value="1"/>
</dbReference>
<proteinExistence type="predicted"/>
<dbReference type="InterPro" id="IPR025743">
    <property type="entry name" value="TssM1_N"/>
</dbReference>
<accession>W6MA46</accession>
<feature type="compositionally biased region" description="Basic and acidic residues" evidence="1">
    <location>
        <begin position="101"/>
        <end position="114"/>
    </location>
</feature>
<dbReference type="CDD" id="cd00882">
    <property type="entry name" value="Ras_like_GTPase"/>
    <property type="match status" value="1"/>
</dbReference>
<keyword evidence="2" id="KW-0472">Membrane</keyword>
<dbReference type="InterPro" id="IPR027417">
    <property type="entry name" value="P-loop_NTPase"/>
</dbReference>
<dbReference type="InterPro" id="IPR009612">
    <property type="entry name" value="IcmF-rel"/>
</dbReference>
<feature type="region of interest" description="Disordered" evidence="1">
    <location>
        <begin position="87"/>
        <end position="120"/>
    </location>
</feature>
<feature type="transmembrane region" description="Helical" evidence="2">
    <location>
        <begin position="473"/>
        <end position="493"/>
    </location>
</feature>
<dbReference type="InterPro" id="IPR010623">
    <property type="entry name" value="IcmF_C"/>
</dbReference>
<dbReference type="Proteomes" id="UP000035760">
    <property type="component" value="Unassembled WGS sequence"/>
</dbReference>
<dbReference type="STRING" id="1400863.BN873_340066"/>
<keyword evidence="2" id="KW-1133">Transmembrane helix</keyword>
<feature type="domain" description="Type VI secretion system IcmF C-terminal" evidence="3">
    <location>
        <begin position="1128"/>
        <end position="1230"/>
    </location>
</feature>